<evidence type="ECO:0000256" key="1">
    <source>
        <dbReference type="SAM" id="SignalP"/>
    </source>
</evidence>
<reference evidence="2 3" key="1">
    <citation type="submission" date="2019-06" db="EMBL/GenBank/DDBJ databases">
        <authorList>
            <person name="Livingstone P."/>
            <person name="Whitworth D."/>
        </authorList>
    </citation>
    <scope>NUCLEOTIDE SEQUENCE [LARGE SCALE GENOMIC DNA]</scope>
    <source>
        <strain evidence="2 3">AM401</strain>
    </source>
</reference>
<dbReference type="OrthoDB" id="5517845at2"/>
<feature type="signal peptide" evidence="1">
    <location>
        <begin position="1"/>
        <end position="31"/>
    </location>
</feature>
<dbReference type="Proteomes" id="UP000315369">
    <property type="component" value="Unassembled WGS sequence"/>
</dbReference>
<evidence type="ECO:0000313" key="3">
    <source>
        <dbReference type="Proteomes" id="UP000315369"/>
    </source>
</evidence>
<evidence type="ECO:0000313" key="2">
    <source>
        <dbReference type="EMBL" id="TQF16443.1"/>
    </source>
</evidence>
<dbReference type="EMBL" id="VIFM01000023">
    <property type="protein sequence ID" value="TQF16443.1"/>
    <property type="molecule type" value="Genomic_DNA"/>
</dbReference>
<dbReference type="RefSeq" id="WP_141641854.1">
    <property type="nucleotide sequence ID" value="NZ_VIFM01000023.1"/>
</dbReference>
<feature type="chain" id="PRO_5022140052" evidence="1">
    <location>
        <begin position="32"/>
        <end position="161"/>
    </location>
</feature>
<organism evidence="2 3">
    <name type="scientific">Myxococcus llanfairpwllgwyngyllgogerychwyrndrobwllllantysiliogogogochensis</name>
    <dbReference type="NCBI Taxonomy" id="2590453"/>
    <lineage>
        <taxon>Bacteria</taxon>
        <taxon>Pseudomonadati</taxon>
        <taxon>Myxococcota</taxon>
        <taxon>Myxococcia</taxon>
        <taxon>Myxococcales</taxon>
        <taxon>Cystobacterineae</taxon>
        <taxon>Myxococcaceae</taxon>
        <taxon>Myxococcus</taxon>
    </lineage>
</organism>
<comment type="caution">
    <text evidence="2">The sequence shown here is derived from an EMBL/GenBank/DDBJ whole genome shotgun (WGS) entry which is preliminary data.</text>
</comment>
<keyword evidence="3" id="KW-1185">Reference proteome</keyword>
<keyword evidence="1" id="KW-0732">Signal</keyword>
<dbReference type="AlphaFoldDB" id="A0A540X5C9"/>
<gene>
    <name evidence="2" type="ORF">FJV41_08140</name>
</gene>
<name>A0A540X5C9_9BACT</name>
<accession>A0A540X5C9</accession>
<sequence length="161" mass="17321">MTRRTMSSRWKRIALAAPVLAALAAPTAGLARDPQQNTAEQERLEIDLDRTGNLAGNVPPLNVGGMIGADVTPTQGMTRIVQGPDVDLTPDPKRTRQIEGDVVALEGSVLYVQPDEGAVVPLSLEALRLKQTPKEGRRVIADYQVENETQNMATALAGEKK</sequence>
<protein>
    <submittedName>
        <fullName evidence="2">Uncharacterized protein</fullName>
    </submittedName>
</protein>
<proteinExistence type="predicted"/>